<feature type="domain" description="DM2" evidence="3">
    <location>
        <begin position="769"/>
        <end position="846"/>
    </location>
</feature>
<dbReference type="Gene3D" id="1.10.245.10">
    <property type="entry name" value="SWIB/MDM2 domain"/>
    <property type="match status" value="1"/>
</dbReference>
<evidence type="ECO:0000313" key="4">
    <source>
        <dbReference type="EMBL" id="GFP57705.1"/>
    </source>
</evidence>
<gene>
    <name evidence="4" type="ORF">TASIC1_0009004200</name>
</gene>
<dbReference type="InterPro" id="IPR021848">
    <property type="entry name" value="HODM_asu-like"/>
</dbReference>
<evidence type="ECO:0000256" key="2">
    <source>
        <dbReference type="SAM" id="Phobius"/>
    </source>
</evidence>
<dbReference type="EMBL" id="BLZH01000009">
    <property type="protein sequence ID" value="GFP57705.1"/>
    <property type="molecule type" value="Genomic_DNA"/>
</dbReference>
<evidence type="ECO:0000259" key="3">
    <source>
        <dbReference type="PROSITE" id="PS51925"/>
    </source>
</evidence>
<dbReference type="AlphaFoldDB" id="A0A6V8R067"/>
<dbReference type="InterPro" id="IPR003121">
    <property type="entry name" value="SWIB_MDM2_domain"/>
</dbReference>
<keyword evidence="2" id="KW-0472">Membrane</keyword>
<feature type="region of interest" description="Disordered" evidence="1">
    <location>
        <begin position="478"/>
        <end position="517"/>
    </location>
</feature>
<feature type="compositionally biased region" description="Polar residues" evidence="1">
    <location>
        <begin position="487"/>
        <end position="503"/>
    </location>
</feature>
<proteinExistence type="predicted"/>
<dbReference type="Pfam" id="PF11927">
    <property type="entry name" value="HODM_asu-like"/>
    <property type="match status" value="1"/>
</dbReference>
<name>A0A6V8R067_TRIAP</name>
<dbReference type="PANTHER" id="PTHR13844">
    <property type="entry name" value="SWI/SNF-RELATED MATRIX-ASSOCIATED ACTIN-DEPENDENT REGULATOR OF CHROMATIN SUBFAMILY D"/>
    <property type="match status" value="1"/>
</dbReference>
<dbReference type="CDD" id="cd10567">
    <property type="entry name" value="SWIB-MDM2_like"/>
    <property type="match status" value="1"/>
</dbReference>
<accession>A0A6V8R067</accession>
<feature type="compositionally biased region" description="Basic residues" evidence="1">
    <location>
        <begin position="731"/>
        <end position="744"/>
    </location>
</feature>
<reference evidence="4 5" key="1">
    <citation type="submission" date="2020-07" db="EMBL/GenBank/DDBJ databases">
        <title>Trichoderma asperellum IC-1 whole genome shotgun sequence.</title>
        <authorList>
            <person name="Kanamasa S."/>
            <person name="Takahashi H."/>
        </authorList>
    </citation>
    <scope>NUCLEOTIDE SEQUENCE [LARGE SCALE GENOMIC DNA]</scope>
    <source>
        <strain evidence="4 5">IC-1</strain>
    </source>
</reference>
<comment type="caution">
    <text evidence="4">The sequence shown here is derived from an EMBL/GenBank/DDBJ whole genome shotgun (WGS) entry which is preliminary data.</text>
</comment>
<dbReference type="SUPFAM" id="SSF47592">
    <property type="entry name" value="SWIB/MDM2 domain"/>
    <property type="match status" value="1"/>
</dbReference>
<dbReference type="InterPro" id="IPR036885">
    <property type="entry name" value="SWIB_MDM2_dom_sf"/>
</dbReference>
<organism evidence="4 5">
    <name type="scientific">Trichoderma asperellum</name>
    <name type="common">Filamentous fungus</name>
    <dbReference type="NCBI Taxonomy" id="101201"/>
    <lineage>
        <taxon>Eukaryota</taxon>
        <taxon>Fungi</taxon>
        <taxon>Dikarya</taxon>
        <taxon>Ascomycota</taxon>
        <taxon>Pezizomycotina</taxon>
        <taxon>Sordariomycetes</taxon>
        <taxon>Hypocreomycetidae</taxon>
        <taxon>Hypocreales</taxon>
        <taxon>Hypocreaceae</taxon>
        <taxon>Trichoderma</taxon>
    </lineage>
</organism>
<feature type="region of interest" description="Disordered" evidence="1">
    <location>
        <begin position="649"/>
        <end position="777"/>
    </location>
</feature>
<dbReference type="Proteomes" id="UP000517252">
    <property type="component" value="Unassembled WGS sequence"/>
</dbReference>
<dbReference type="PROSITE" id="PS51925">
    <property type="entry name" value="SWIB_MDM2"/>
    <property type="match status" value="1"/>
</dbReference>
<feature type="transmembrane region" description="Helical" evidence="2">
    <location>
        <begin position="21"/>
        <end position="38"/>
    </location>
</feature>
<dbReference type="SUPFAM" id="SSF109715">
    <property type="entry name" value="DEK C-terminal domain"/>
    <property type="match status" value="1"/>
</dbReference>
<dbReference type="InterPro" id="IPR014876">
    <property type="entry name" value="DEK_C"/>
</dbReference>
<evidence type="ECO:0000313" key="5">
    <source>
        <dbReference type="Proteomes" id="UP000517252"/>
    </source>
</evidence>
<dbReference type="SMART" id="SM00151">
    <property type="entry name" value="SWIB"/>
    <property type="match status" value="1"/>
</dbReference>
<evidence type="ECO:0000256" key="1">
    <source>
        <dbReference type="SAM" id="MobiDB-lite"/>
    </source>
</evidence>
<protein>
    <submittedName>
        <fullName evidence="4">Upstream activation factor subunit spp27</fullName>
    </submittedName>
</protein>
<dbReference type="Pfam" id="PF02201">
    <property type="entry name" value="SWIB"/>
    <property type="match status" value="1"/>
</dbReference>
<keyword evidence="2" id="KW-0812">Transmembrane</keyword>
<dbReference type="Pfam" id="PF08766">
    <property type="entry name" value="DEK_C"/>
    <property type="match status" value="1"/>
</dbReference>
<sequence length="850" mass="93561">MDTLQELSVGRLLETFASHPLTALGAAVLFLSMVYTLMPSSRRNVPLCNSPRPEKQSKDALTIDPLNDLDWKAVEPTKYRPFKPIYHITMALKADTPSELITVDTDYFDRVSLRRQIISQHGALVHGCLPAGVEAVNELYQFLLKDYLPTRFPTMFQLRDQGRRFENLVTGQTFPTAVPEDPAAALRALSETVEEDMFLLIGEPEGHRAVAFQCCFPSGFDPSSKVGKLLREIHSPVPSYDKIGPSMERFFSKIEVGKNVKRTNWGIQTDGNLFHYERHDGPTSDAPLAAEAETDMSQTYARIELQTLSRLPKTRAVLFSFKTYLYSLRQLREEGMGPQVADAIEGLKTGNAPGMWNYKGAPQWGEPVCSLCGAVGDSHSGRFSAPATGFQGLAHGRSPANQVASPAAGHHTRRYLCSTAQVPTVPYRLTSSRNSPVKPSRRWLAAQSQRPPCLFQRAELPLKSPAASLVIHLYPSSHGERHRNVPTRKTANCEASETASQKLASPPSIRHQPRASTRRLPRPAFEFSFQFDLRRAILDESDRPASDDPDPLARSIAGYALRPQSCCALPSIRHSLLRGPSTSLLGAACVCRALKLPVLSSDDNKRYTALIDDILSTADLETISRKKVRQALEAALGGKDLKERFDAVSGADAGDAPPSPLPDASSNKRPAANGTSDYDDASASPEPAKKKAKRSSSIEDADARLAAQLQAQENRLARSRTTRGGGDKARMAKKKKAPRKKSAKKVGDDDDSEVDASGDSAKKRKAGGGFQKPFNLSPTLSELCGETQLSRPQVVKKLWEHIKANDLQDPKDKRQIRCDEKMMAVFKQAKVDMFRMNKDIGSHLYPVGEE</sequence>
<keyword evidence="2" id="KW-1133">Transmembrane helix</keyword>
<dbReference type="InterPro" id="IPR019835">
    <property type="entry name" value="SWIB_domain"/>
</dbReference>
<dbReference type="Gene3D" id="1.10.10.60">
    <property type="entry name" value="Homeodomain-like"/>
    <property type="match status" value="1"/>
</dbReference>
<feature type="compositionally biased region" description="Low complexity" evidence="1">
    <location>
        <begin position="704"/>
        <end position="714"/>
    </location>
</feature>
<dbReference type="OrthoDB" id="5043642at2759"/>